<keyword evidence="2" id="KW-1185">Reference proteome</keyword>
<protein>
    <submittedName>
        <fullName evidence="1">Uncharacterized protein</fullName>
    </submittedName>
</protein>
<dbReference type="EMBL" id="CP009687">
    <property type="protein sequence ID" value="AKL94330.1"/>
    <property type="molecule type" value="Genomic_DNA"/>
</dbReference>
<evidence type="ECO:0000313" key="2">
    <source>
        <dbReference type="Proteomes" id="UP000035704"/>
    </source>
</evidence>
<dbReference type="PATRIC" id="fig|84022.5.peg.1311"/>
<dbReference type="OrthoDB" id="9982629at2"/>
<accession>A0A0D8IAB6</accession>
<dbReference type="AlphaFoldDB" id="A0A0D8IAB6"/>
<reference evidence="1 2" key="1">
    <citation type="submission" date="2014-10" db="EMBL/GenBank/DDBJ databases">
        <title>Genome sequence of Clostridium aceticum DSM 1496.</title>
        <authorList>
            <person name="Poehlein A."/>
            <person name="Schiel-Bengelsdorf B."/>
            <person name="Gottschalk G."/>
            <person name="Duerre P."/>
            <person name="Daniel R."/>
        </authorList>
    </citation>
    <scope>NUCLEOTIDE SEQUENCE [LARGE SCALE GENOMIC DNA]</scope>
    <source>
        <strain evidence="1 2">DSM 1496</strain>
    </source>
</reference>
<dbReference type="Proteomes" id="UP000035704">
    <property type="component" value="Chromosome"/>
</dbReference>
<dbReference type="KEGG" id="cace:CACET_c08210"/>
<sequence>MLFNIVLVPMAIFMVTIISEIKNNLTKFNFVPKKMIEKVEDLLSEEDVISYNKKYMLPMCYILMGIMITMSIATIIFERDIYHIFIMFGFFGWFLNLAIFWILGTIDLNKKIR</sequence>
<evidence type="ECO:0000313" key="1">
    <source>
        <dbReference type="EMBL" id="AKL94330.1"/>
    </source>
</evidence>
<dbReference type="RefSeq" id="WP_044825816.1">
    <property type="nucleotide sequence ID" value="NZ_CP009687.1"/>
</dbReference>
<proteinExistence type="predicted"/>
<gene>
    <name evidence="1" type="ORF">CACET_c08210</name>
</gene>
<name>A0A0D8IAB6_9CLOT</name>
<organism evidence="1 2">
    <name type="scientific">Clostridium aceticum</name>
    <dbReference type="NCBI Taxonomy" id="84022"/>
    <lineage>
        <taxon>Bacteria</taxon>
        <taxon>Bacillati</taxon>
        <taxon>Bacillota</taxon>
        <taxon>Clostridia</taxon>
        <taxon>Eubacteriales</taxon>
        <taxon>Clostridiaceae</taxon>
        <taxon>Clostridium</taxon>
    </lineage>
</organism>